<gene>
    <name evidence="1" type="ordered locus">RER_pREC1-00980</name>
</gene>
<protein>
    <submittedName>
        <fullName evidence="1">Uncharacterized protein</fullName>
    </submittedName>
</protein>
<keyword evidence="1" id="KW-0614">Plasmid</keyword>
<reference evidence="1 2" key="2">
    <citation type="journal article" date="2006" name="Environ. Microbiol.">
        <title>Sequence analysis of three plasmids harboured in Rhodococcus erythropolis strain PR4.</title>
        <authorList>
            <person name="Sekine M."/>
            <person name="Tanikawa S."/>
            <person name="Omata S."/>
            <person name="Saito M."/>
            <person name="Fujisawa T."/>
            <person name="Tsukatani N."/>
            <person name="Tajima T."/>
            <person name="Sekigawa T."/>
            <person name="Kosugi H."/>
            <person name="Matsuo Y."/>
            <person name="Nishiko R."/>
            <person name="Imamura K."/>
            <person name="Ito M."/>
            <person name="Narita H."/>
            <person name="Tago S."/>
            <person name="Fujita N."/>
            <person name="Harayama S."/>
        </authorList>
    </citation>
    <scope>NUCLEOTIDE SEQUENCE [LARGE SCALE GENOMIC DNA]</scope>
    <source>
        <strain evidence="2">PR4 / NBRC 100887</strain>
        <plasmid evidence="1 2">pREC1</plasmid>
    </source>
</reference>
<dbReference type="KEGG" id="rer:RER_pREC1-00980"/>
<dbReference type="AlphaFoldDB" id="Q3L8X4"/>
<geneLocation type="plasmid" evidence="1 2">
    <name>pREC1</name>
</geneLocation>
<evidence type="ECO:0000313" key="1">
    <source>
        <dbReference type="EMBL" id="BAE46339.1"/>
    </source>
</evidence>
<dbReference type="PATRIC" id="fig|234621.6.peg.109"/>
<reference evidence="2" key="1">
    <citation type="submission" date="2005-03" db="EMBL/GenBank/DDBJ databases">
        <title>Comparison of the complete genome sequences of Rhodococcus erythropolis PR4 and Rhodococcus opacus B4.</title>
        <authorList>
            <person name="Takarada H."/>
            <person name="Sekine M."/>
            <person name="Hosoyama A."/>
            <person name="Yamada R."/>
            <person name="Fujisawa T."/>
            <person name="Omata S."/>
            <person name="Shimizu A."/>
            <person name="Tsukatani N."/>
            <person name="Tanikawa S."/>
            <person name="Fujita N."/>
            <person name="Harayama S."/>
        </authorList>
    </citation>
    <scope>NUCLEOTIDE SEQUENCE [LARGE SCALE GENOMIC DNA]</scope>
    <source>
        <strain evidence="2">PR4 / NBRC 100887</strain>
        <plasmid evidence="2">pREC1</plasmid>
    </source>
</reference>
<name>Q3L8X4_RHOE4</name>
<dbReference type="EMBL" id="AP008932">
    <property type="protein sequence ID" value="BAE46339.1"/>
    <property type="molecule type" value="Genomic_DNA"/>
</dbReference>
<evidence type="ECO:0000313" key="2">
    <source>
        <dbReference type="Proteomes" id="UP000002204"/>
    </source>
</evidence>
<dbReference type="HOGENOM" id="CLU_074514_0_1_11"/>
<organism evidence="1 2">
    <name type="scientific">Rhodococcus erythropolis (strain PR4 / NBRC 100887)</name>
    <dbReference type="NCBI Taxonomy" id="234621"/>
    <lineage>
        <taxon>Bacteria</taxon>
        <taxon>Bacillati</taxon>
        <taxon>Actinomycetota</taxon>
        <taxon>Actinomycetes</taxon>
        <taxon>Mycobacteriales</taxon>
        <taxon>Nocardiaceae</taxon>
        <taxon>Rhodococcus</taxon>
        <taxon>Rhodococcus erythropolis group</taxon>
    </lineage>
</organism>
<dbReference type="eggNOG" id="COG4544">
    <property type="taxonomic scope" value="Bacteria"/>
</dbReference>
<dbReference type="Proteomes" id="UP000002204">
    <property type="component" value="Plasmid pREC1"/>
</dbReference>
<proteinExistence type="predicted"/>
<sequence length="271" mass="27950">MAELPDQVSLRPSVLTKAEKLEQLRRKMASIPARSDGTEPATPSVMLKPVDEREPTPIVATAQSTLRMLPVPPPISDLLPRGGLTRGTVVSVSGANSVLIGLLASVTASGGHAAVIGMPNLGLLAATEQGADLSRIALVPEPRDSAVEVAAILLDAIDLVILGLSGAAVTPSRARAVVARARSKGNVLVVTQGQWDGPDLRIESTVAGYTGIGEGRGRVTSVQFDVAAAGKGFQRRTGRMEIREEAGTSVWRAVAPTGAAATGPTPLQKAL</sequence>
<dbReference type="RefSeq" id="WP_011331243.1">
    <property type="nucleotide sequence ID" value="NC_007486.1"/>
</dbReference>
<accession>Q3L8X4</accession>